<evidence type="ECO:0000313" key="3">
    <source>
        <dbReference type="Proteomes" id="UP001163821"/>
    </source>
</evidence>
<feature type="signal peptide" evidence="1">
    <location>
        <begin position="1"/>
        <end position="24"/>
    </location>
</feature>
<name>A0AA42C4B2_9BACT</name>
<keyword evidence="3" id="KW-1185">Reference proteome</keyword>
<dbReference type="RefSeq" id="WP_282590202.1">
    <property type="nucleotide sequence ID" value="NZ_JAPAAF010000002.1"/>
</dbReference>
<evidence type="ECO:0000313" key="2">
    <source>
        <dbReference type="EMBL" id="MCW0481593.1"/>
    </source>
</evidence>
<sequence length="346" mass="39842">MKAVKLTALHLTIVLVSIFNSSSAQQPNSPGQVENPADAINQAYLFAHMTHQDYGKLYYSVSLDGLHWYALNDRKQVFDEYHGHPDICKGHDGRYYIAGNRGDSSPDINFWVSDDLIAWEKYSTYTPDLKSTPDYSYALQRIGAPKVYFDQGLKQYIVTWHTPHKEGTKEDAERYWASQRTLYVLSNDLKVFSEHPTRLFSWDMGTIDVFIRKIGENYYAILKDETYPTLYWTTGKTIRIAKAPSLLGPYSEPGPSISPNFREAPMLIPSPDNRVWYLYYEQYPGVSYGLSIADNMNGPWYQASGYTFHSDWDKYSFPPAVRHGCMITISKNEYDQLIDHFGMVME</sequence>
<dbReference type="InterPro" id="IPR023296">
    <property type="entry name" value="Glyco_hydro_beta-prop_sf"/>
</dbReference>
<gene>
    <name evidence="2" type="ORF">N2K84_02555</name>
</gene>
<dbReference type="AlphaFoldDB" id="A0AA42C4B2"/>
<organism evidence="2 3">
    <name type="scientific">Gaoshiqia sediminis</name>
    <dbReference type="NCBI Taxonomy" id="2986998"/>
    <lineage>
        <taxon>Bacteria</taxon>
        <taxon>Pseudomonadati</taxon>
        <taxon>Bacteroidota</taxon>
        <taxon>Bacteroidia</taxon>
        <taxon>Marinilabiliales</taxon>
        <taxon>Prolixibacteraceae</taxon>
        <taxon>Gaoshiqia</taxon>
    </lineage>
</organism>
<feature type="chain" id="PRO_5041338707" description="Glycosyl hydrolase family 43" evidence="1">
    <location>
        <begin position="25"/>
        <end position="346"/>
    </location>
</feature>
<reference evidence="2" key="1">
    <citation type="submission" date="2022-10" db="EMBL/GenBank/DDBJ databases">
        <title>Gaoshiqiia sediminis gen. nov., sp. nov., isolated from coastal sediment.</title>
        <authorList>
            <person name="Yu W.X."/>
            <person name="Mu D.S."/>
            <person name="Du J.Z."/>
            <person name="Liang Y.Q."/>
        </authorList>
    </citation>
    <scope>NUCLEOTIDE SEQUENCE</scope>
    <source>
        <strain evidence="2">A06</strain>
    </source>
</reference>
<dbReference type="Proteomes" id="UP001163821">
    <property type="component" value="Unassembled WGS sequence"/>
</dbReference>
<evidence type="ECO:0000256" key="1">
    <source>
        <dbReference type="SAM" id="SignalP"/>
    </source>
</evidence>
<dbReference type="SUPFAM" id="SSF75005">
    <property type="entry name" value="Arabinanase/levansucrase/invertase"/>
    <property type="match status" value="1"/>
</dbReference>
<dbReference type="Gene3D" id="2.115.10.20">
    <property type="entry name" value="Glycosyl hydrolase domain, family 43"/>
    <property type="match status" value="1"/>
</dbReference>
<protein>
    <recommendedName>
        <fullName evidence="4">Glycosyl hydrolase family 43</fullName>
    </recommendedName>
</protein>
<dbReference type="EMBL" id="JAPAAF010000002">
    <property type="protein sequence ID" value="MCW0481593.1"/>
    <property type="molecule type" value="Genomic_DNA"/>
</dbReference>
<comment type="caution">
    <text evidence="2">The sequence shown here is derived from an EMBL/GenBank/DDBJ whole genome shotgun (WGS) entry which is preliminary data.</text>
</comment>
<accession>A0AA42C4B2</accession>
<evidence type="ECO:0008006" key="4">
    <source>
        <dbReference type="Google" id="ProtNLM"/>
    </source>
</evidence>
<keyword evidence="1" id="KW-0732">Signal</keyword>
<proteinExistence type="predicted"/>